<dbReference type="Gene3D" id="3.40.50.300">
    <property type="entry name" value="P-loop containing nucleotide triphosphate hydrolases"/>
    <property type="match status" value="1"/>
</dbReference>
<evidence type="ECO:0008006" key="4">
    <source>
        <dbReference type="Google" id="ProtNLM"/>
    </source>
</evidence>
<proteinExistence type="predicted"/>
<organism evidence="2 3">
    <name type="scientific">Enterovibrio norvegicus</name>
    <dbReference type="NCBI Taxonomy" id="188144"/>
    <lineage>
        <taxon>Bacteria</taxon>
        <taxon>Pseudomonadati</taxon>
        <taxon>Pseudomonadota</taxon>
        <taxon>Gammaproteobacteria</taxon>
        <taxon>Vibrionales</taxon>
        <taxon>Vibrionaceae</taxon>
        <taxon>Enterovibrio</taxon>
    </lineage>
</organism>
<name>A0A2N7L3X2_9GAMM</name>
<dbReference type="EMBL" id="MDAL01000060">
    <property type="protein sequence ID" value="PMN88092.1"/>
    <property type="molecule type" value="Genomic_DNA"/>
</dbReference>
<evidence type="ECO:0000313" key="2">
    <source>
        <dbReference type="EMBL" id="PMN88092.1"/>
    </source>
</evidence>
<evidence type="ECO:0000313" key="3">
    <source>
        <dbReference type="Proteomes" id="UP000235387"/>
    </source>
</evidence>
<comment type="caution">
    <text evidence="2">The sequence shown here is derived from an EMBL/GenBank/DDBJ whole genome shotgun (WGS) entry which is preliminary data.</text>
</comment>
<dbReference type="SUPFAM" id="SSF52540">
    <property type="entry name" value="P-loop containing nucleoside triphosphate hydrolases"/>
    <property type="match status" value="1"/>
</dbReference>
<dbReference type="RefSeq" id="WP_102392114.1">
    <property type="nucleotide sequence ID" value="NZ_JBFRLP010000044.1"/>
</dbReference>
<sequence>MKNTFAISHSAQHTQATSPAVREHYARLAAGSRSFQHASRTAASQRGQSFGNLVSVNVYQNNMSELAYLLRMLKTMSQTHRWITLIAPPSSFCLSLFTQAGISPQQIRIARATATHNPEALMKKALQSDTSAAVIAFGDIENFADANEDEGNATPCFVINGLPSRLH</sequence>
<reference evidence="3" key="1">
    <citation type="submission" date="2016-07" db="EMBL/GenBank/DDBJ databases">
        <title>Nontailed viruses are major unrecognized killers of bacteria in the ocean.</title>
        <authorList>
            <person name="Kauffman K."/>
            <person name="Hussain F."/>
            <person name="Yang J."/>
            <person name="Arevalo P."/>
            <person name="Brown J."/>
            <person name="Cutler M."/>
            <person name="Kelly L."/>
            <person name="Polz M.F."/>
        </authorList>
    </citation>
    <scope>NUCLEOTIDE SEQUENCE [LARGE SCALE GENOMIC DNA]</scope>
    <source>
        <strain evidence="3">10N.261.45.A10</strain>
    </source>
</reference>
<feature type="compositionally biased region" description="Polar residues" evidence="1">
    <location>
        <begin position="1"/>
        <end position="18"/>
    </location>
</feature>
<gene>
    <name evidence="2" type="ORF">BCT23_06610</name>
</gene>
<accession>A0A2N7L3X2</accession>
<feature type="region of interest" description="Disordered" evidence="1">
    <location>
        <begin position="1"/>
        <end position="20"/>
    </location>
</feature>
<protein>
    <recommendedName>
        <fullName evidence="4">Cell division inhibitor SulA</fullName>
    </recommendedName>
</protein>
<evidence type="ECO:0000256" key="1">
    <source>
        <dbReference type="SAM" id="MobiDB-lite"/>
    </source>
</evidence>
<dbReference type="InterPro" id="IPR027417">
    <property type="entry name" value="P-loop_NTPase"/>
</dbReference>
<dbReference type="Proteomes" id="UP000235387">
    <property type="component" value="Unassembled WGS sequence"/>
</dbReference>
<dbReference type="AlphaFoldDB" id="A0A2N7L3X2"/>